<dbReference type="AlphaFoldDB" id="A0A6A6AFW6"/>
<sequence>MATQQDEGGVPFSVAHALQHFRLLELPPDLAALIDAPRPPLLSIKSQAPAASGTPNPRPAYAVFCTPTTTFHLRQVQTSNVLFVTQPACEHHGNEIPTRATCAVASCTATLELYPSDASAVTLLQEALPVYDIVENDVDATPNAKTRDNIFEHIPLSEGQCVAAWRELMAFEHEGSSYRPSAYALNQVWRSINSAAFAEGFKLDSQYLVDDVSKAAAEEGHPPSLAEAILRHLAREDADANSSWSCLDRTKTVAFTGRILLEAKHGTSDFLIADFTDTWEDRLPEAWRKDAQLAAIEGVYEFPTNSTIKLKSHSATLPTIVNTVTAAKSSARKWHEKFGKTRKK</sequence>
<reference evidence="3" key="1">
    <citation type="journal article" date="2020" name="Stud. Mycol.">
        <title>101 Dothideomycetes genomes: a test case for predicting lifestyles and emergence of pathogens.</title>
        <authorList>
            <person name="Haridas S."/>
            <person name="Albert R."/>
            <person name="Binder M."/>
            <person name="Bloem J."/>
            <person name="Labutti K."/>
            <person name="Salamov A."/>
            <person name="Andreopoulos B."/>
            <person name="Baker S."/>
            <person name="Barry K."/>
            <person name="Bills G."/>
            <person name="Bluhm B."/>
            <person name="Cannon C."/>
            <person name="Castanera R."/>
            <person name="Culley D."/>
            <person name="Daum C."/>
            <person name="Ezra D."/>
            <person name="Gonzalez J."/>
            <person name="Henrissat B."/>
            <person name="Kuo A."/>
            <person name="Liang C."/>
            <person name="Lipzen A."/>
            <person name="Lutzoni F."/>
            <person name="Magnuson J."/>
            <person name="Mondo S."/>
            <person name="Nolan M."/>
            <person name="Ohm R."/>
            <person name="Pangilinan J."/>
            <person name="Park H.-J."/>
            <person name="Ramirez L."/>
            <person name="Alfaro M."/>
            <person name="Sun H."/>
            <person name="Tritt A."/>
            <person name="Yoshinaga Y."/>
            <person name="Zwiers L.-H."/>
            <person name="Turgeon B."/>
            <person name="Goodwin S."/>
            <person name="Spatafora J."/>
            <person name="Crous P."/>
            <person name="Grigoriev I."/>
        </authorList>
    </citation>
    <scope>NUCLEOTIDE SEQUENCE</scope>
    <source>
        <strain evidence="3">CBS 119687</strain>
    </source>
</reference>
<evidence type="ECO:0000256" key="2">
    <source>
        <dbReference type="ARBA" id="ARBA00022705"/>
    </source>
</evidence>
<dbReference type="GO" id="GO:0000785">
    <property type="term" value="C:chromatin"/>
    <property type="evidence" value="ECO:0007669"/>
    <property type="project" value="TreeGrafter"/>
</dbReference>
<dbReference type="GO" id="GO:0006260">
    <property type="term" value="P:DNA replication"/>
    <property type="evidence" value="ECO:0007669"/>
    <property type="project" value="UniProtKB-KW"/>
</dbReference>
<gene>
    <name evidence="3" type="ORF">P153DRAFT_375810</name>
</gene>
<dbReference type="RefSeq" id="XP_033523690.1">
    <property type="nucleotide sequence ID" value="XM_033669607.1"/>
</dbReference>
<dbReference type="Proteomes" id="UP000799771">
    <property type="component" value="Unassembled WGS sequence"/>
</dbReference>
<dbReference type="GO" id="GO:0031390">
    <property type="term" value="C:Ctf18 RFC-like complex"/>
    <property type="evidence" value="ECO:0007669"/>
    <property type="project" value="InterPro"/>
</dbReference>
<protein>
    <recommendedName>
        <fullName evidence="5">Sister chromatid cohesion protein-like protein Dcc1</fullName>
    </recommendedName>
</protein>
<dbReference type="Pfam" id="PF09724">
    <property type="entry name" value="Dcc1"/>
    <property type="match status" value="1"/>
</dbReference>
<evidence type="ECO:0000313" key="3">
    <source>
        <dbReference type="EMBL" id="KAF2129301.1"/>
    </source>
</evidence>
<dbReference type="InterPro" id="IPR019128">
    <property type="entry name" value="Dcc1"/>
</dbReference>
<dbReference type="PANTHER" id="PTHR13395">
    <property type="entry name" value="SISTER CHROMATID COHESION PROTEIN DCC1-RELATED"/>
    <property type="match status" value="1"/>
</dbReference>
<dbReference type="PANTHER" id="PTHR13395:SF6">
    <property type="entry name" value="SISTER CHROMATID COHESION PROTEIN DCC1"/>
    <property type="match status" value="1"/>
</dbReference>
<comment type="similarity">
    <text evidence="1">Belongs to the DCC1 family.</text>
</comment>
<dbReference type="GeneID" id="54410039"/>
<evidence type="ECO:0000256" key="1">
    <source>
        <dbReference type="ARBA" id="ARBA00007017"/>
    </source>
</evidence>
<dbReference type="GO" id="GO:0000775">
    <property type="term" value="C:chromosome, centromeric region"/>
    <property type="evidence" value="ECO:0007669"/>
    <property type="project" value="TreeGrafter"/>
</dbReference>
<evidence type="ECO:0008006" key="5">
    <source>
        <dbReference type="Google" id="ProtNLM"/>
    </source>
</evidence>
<dbReference type="OrthoDB" id="5199543at2759"/>
<dbReference type="GO" id="GO:0034088">
    <property type="term" value="P:maintenance of mitotic sister chromatid cohesion"/>
    <property type="evidence" value="ECO:0007669"/>
    <property type="project" value="TreeGrafter"/>
</dbReference>
<organism evidence="3 4">
    <name type="scientific">Dothidotthia symphoricarpi CBS 119687</name>
    <dbReference type="NCBI Taxonomy" id="1392245"/>
    <lineage>
        <taxon>Eukaryota</taxon>
        <taxon>Fungi</taxon>
        <taxon>Dikarya</taxon>
        <taxon>Ascomycota</taxon>
        <taxon>Pezizomycotina</taxon>
        <taxon>Dothideomycetes</taxon>
        <taxon>Pleosporomycetidae</taxon>
        <taxon>Pleosporales</taxon>
        <taxon>Dothidotthiaceae</taxon>
        <taxon>Dothidotthia</taxon>
    </lineage>
</organism>
<name>A0A6A6AFW6_9PLEO</name>
<keyword evidence="2" id="KW-0235">DNA replication</keyword>
<keyword evidence="4" id="KW-1185">Reference proteome</keyword>
<evidence type="ECO:0000313" key="4">
    <source>
        <dbReference type="Proteomes" id="UP000799771"/>
    </source>
</evidence>
<accession>A0A6A6AFW6</accession>
<dbReference type="EMBL" id="ML977506">
    <property type="protein sequence ID" value="KAF2129301.1"/>
    <property type="molecule type" value="Genomic_DNA"/>
</dbReference>
<proteinExistence type="inferred from homology"/>